<evidence type="ECO:0000313" key="2">
    <source>
        <dbReference type="WBParaSite" id="JU765_v2.g16428.t1"/>
    </source>
</evidence>
<proteinExistence type="predicted"/>
<dbReference type="WBParaSite" id="JU765_v2.g16428.t1">
    <property type="protein sequence ID" value="JU765_v2.g16428.t1"/>
    <property type="gene ID" value="JU765_v2.g16428"/>
</dbReference>
<name>A0AC34QHT5_9BILA</name>
<reference evidence="2" key="1">
    <citation type="submission" date="2022-11" db="UniProtKB">
        <authorList>
            <consortium name="WormBaseParasite"/>
        </authorList>
    </citation>
    <scope>IDENTIFICATION</scope>
</reference>
<organism evidence="1 2">
    <name type="scientific">Panagrolaimus sp. JU765</name>
    <dbReference type="NCBI Taxonomy" id="591449"/>
    <lineage>
        <taxon>Eukaryota</taxon>
        <taxon>Metazoa</taxon>
        <taxon>Ecdysozoa</taxon>
        <taxon>Nematoda</taxon>
        <taxon>Chromadorea</taxon>
        <taxon>Rhabditida</taxon>
        <taxon>Tylenchina</taxon>
        <taxon>Panagrolaimomorpha</taxon>
        <taxon>Panagrolaimoidea</taxon>
        <taxon>Panagrolaimidae</taxon>
        <taxon>Panagrolaimus</taxon>
    </lineage>
</organism>
<accession>A0AC34QHT5</accession>
<sequence>MKNSQACTNNLFHLSALFYKMNSVNDSSKNIGEDNEIRQLVVDLYKAKYVVIKSWANSTLTKALCDLTLDN</sequence>
<evidence type="ECO:0000313" key="1">
    <source>
        <dbReference type="Proteomes" id="UP000887576"/>
    </source>
</evidence>
<dbReference type="Proteomes" id="UP000887576">
    <property type="component" value="Unplaced"/>
</dbReference>
<protein>
    <submittedName>
        <fullName evidence="2">Uncharacterized protein</fullName>
    </submittedName>
</protein>